<dbReference type="Ensembl" id="ENSLLTT00000025406.1">
    <property type="protein sequence ID" value="ENSLLTP00000024515.1"/>
    <property type="gene ID" value="ENSLLTG00000018021.1"/>
</dbReference>
<sequence length="103" mass="12189">MFGRGHLAPARLAKMYPNTKAECWKCKYKEGTLFHMWWQCSEVKKYWIRVQRWLLEITVALLTSHMTASQSLSVCLWFLFYALLKLSELNLPGQNSLEMLLFL</sequence>
<reference evidence="1" key="2">
    <citation type="submission" date="2025-09" db="UniProtKB">
        <authorList>
            <consortium name="Ensembl"/>
        </authorList>
    </citation>
    <scope>IDENTIFICATION</scope>
</reference>
<evidence type="ECO:0000313" key="1">
    <source>
        <dbReference type="Ensembl" id="ENSLLTP00000024515.1"/>
    </source>
</evidence>
<proteinExistence type="predicted"/>
<dbReference type="Proteomes" id="UP000694406">
    <property type="component" value="Unplaced"/>
</dbReference>
<evidence type="ECO:0000313" key="2">
    <source>
        <dbReference type="Proteomes" id="UP000694406"/>
    </source>
</evidence>
<dbReference type="AlphaFoldDB" id="A0A8C5SYA2"/>
<dbReference type="GeneTree" id="ENSGT00960000190558"/>
<keyword evidence="2" id="KW-1185">Reference proteome</keyword>
<name>A0A8C5SYA2_LATLA</name>
<organism evidence="1 2">
    <name type="scientific">Laticauda laticaudata</name>
    <name type="common">Blue-ringed sea krait</name>
    <name type="synonym">Blue-lipped sea krait</name>
    <dbReference type="NCBI Taxonomy" id="8630"/>
    <lineage>
        <taxon>Eukaryota</taxon>
        <taxon>Metazoa</taxon>
        <taxon>Chordata</taxon>
        <taxon>Craniata</taxon>
        <taxon>Vertebrata</taxon>
        <taxon>Euteleostomi</taxon>
        <taxon>Lepidosauria</taxon>
        <taxon>Squamata</taxon>
        <taxon>Bifurcata</taxon>
        <taxon>Unidentata</taxon>
        <taxon>Episquamata</taxon>
        <taxon>Toxicofera</taxon>
        <taxon>Serpentes</taxon>
        <taxon>Colubroidea</taxon>
        <taxon>Elapidae</taxon>
        <taxon>Laticaudinae</taxon>
        <taxon>Laticauda</taxon>
    </lineage>
</organism>
<accession>A0A8C5SYA2</accession>
<protein>
    <submittedName>
        <fullName evidence="1">Uncharacterized protein</fullName>
    </submittedName>
</protein>
<reference evidence="1" key="1">
    <citation type="submission" date="2025-08" db="UniProtKB">
        <authorList>
            <consortium name="Ensembl"/>
        </authorList>
    </citation>
    <scope>IDENTIFICATION</scope>
</reference>